<dbReference type="Pfam" id="PF25455">
    <property type="entry name" value="Beta-barrel_CAF17_C"/>
    <property type="match status" value="1"/>
</dbReference>
<dbReference type="InterPro" id="IPR017703">
    <property type="entry name" value="YgfZ/GCV_T_CS"/>
</dbReference>
<evidence type="ECO:0000256" key="2">
    <source>
        <dbReference type="PIRSR" id="PIRSR006487-1"/>
    </source>
</evidence>
<evidence type="ECO:0000313" key="5">
    <source>
        <dbReference type="EMBL" id="MXN66048.1"/>
    </source>
</evidence>
<organism evidence="5 6">
    <name type="scientific">Stappia sediminis</name>
    <dbReference type="NCBI Taxonomy" id="2692190"/>
    <lineage>
        <taxon>Bacteria</taxon>
        <taxon>Pseudomonadati</taxon>
        <taxon>Pseudomonadota</taxon>
        <taxon>Alphaproteobacteria</taxon>
        <taxon>Hyphomicrobiales</taxon>
        <taxon>Stappiaceae</taxon>
        <taxon>Stappia</taxon>
    </lineage>
</organism>
<dbReference type="InterPro" id="IPR027266">
    <property type="entry name" value="TrmE/GcvT-like"/>
</dbReference>
<dbReference type="GO" id="GO:0016226">
    <property type="term" value="P:iron-sulfur cluster assembly"/>
    <property type="evidence" value="ECO:0007669"/>
    <property type="project" value="TreeGrafter"/>
</dbReference>
<feature type="binding site" evidence="2">
    <location>
        <position position="149"/>
    </location>
    <ligand>
        <name>substrate</name>
    </ligand>
</feature>
<dbReference type="PANTHER" id="PTHR22602">
    <property type="entry name" value="TRANSFERASE CAF17, MITOCHONDRIAL-RELATED"/>
    <property type="match status" value="1"/>
</dbReference>
<dbReference type="Gene3D" id="3.30.1360.120">
    <property type="entry name" value="Probable tRNA modification gtpase trme, domain 1"/>
    <property type="match status" value="2"/>
</dbReference>
<dbReference type="InterPro" id="IPR006222">
    <property type="entry name" value="GCVT_N"/>
</dbReference>
<evidence type="ECO:0000259" key="4">
    <source>
        <dbReference type="Pfam" id="PF25455"/>
    </source>
</evidence>
<dbReference type="InterPro" id="IPR057460">
    <property type="entry name" value="CAF17_C"/>
</dbReference>
<feature type="domain" description="GCVT N-terminal" evidence="3">
    <location>
        <begin position="2"/>
        <end position="109"/>
    </location>
</feature>
<keyword evidence="1" id="KW-0809">Transit peptide</keyword>
<feature type="domain" description="CAF17 C-terminal" evidence="4">
    <location>
        <begin position="213"/>
        <end position="285"/>
    </location>
</feature>
<dbReference type="NCBIfam" id="TIGR03317">
    <property type="entry name" value="ygfZ_signature"/>
    <property type="match status" value="1"/>
</dbReference>
<dbReference type="InterPro" id="IPR045179">
    <property type="entry name" value="YgfZ/GcvT"/>
</dbReference>
<comment type="caution">
    <text evidence="5">The sequence shown here is derived from an EMBL/GenBank/DDBJ whole genome shotgun (WGS) entry which is preliminary data.</text>
</comment>
<dbReference type="AlphaFoldDB" id="A0A7X3LVX2"/>
<dbReference type="Proteomes" id="UP000433101">
    <property type="component" value="Unassembled WGS sequence"/>
</dbReference>
<gene>
    <name evidence="5" type="ORF">GR183_14130</name>
</gene>
<name>A0A7X3LVX2_9HYPH</name>
<keyword evidence="6" id="KW-1185">Reference proteome</keyword>
<protein>
    <submittedName>
        <fullName evidence="5">Folate-binding protein</fullName>
    </submittedName>
</protein>
<dbReference type="PIRSF" id="PIRSF006487">
    <property type="entry name" value="GcvT"/>
    <property type="match status" value="1"/>
</dbReference>
<accession>A0A7X3LVX2</accession>
<dbReference type="PANTHER" id="PTHR22602:SF0">
    <property type="entry name" value="TRANSFERASE CAF17, MITOCHONDRIAL-RELATED"/>
    <property type="match status" value="1"/>
</dbReference>
<dbReference type="SUPFAM" id="SSF103025">
    <property type="entry name" value="Folate-binding domain"/>
    <property type="match status" value="1"/>
</dbReference>
<dbReference type="RefSeq" id="WP_160776274.1">
    <property type="nucleotide sequence ID" value="NZ_WUMV01000006.1"/>
</dbReference>
<evidence type="ECO:0000256" key="1">
    <source>
        <dbReference type="ARBA" id="ARBA00022946"/>
    </source>
</evidence>
<reference evidence="5 6" key="1">
    <citation type="submission" date="2019-12" db="EMBL/GenBank/DDBJ databases">
        <authorList>
            <person name="Li M."/>
        </authorList>
    </citation>
    <scope>NUCLEOTIDE SEQUENCE [LARGE SCALE GENOMIC DNA]</scope>
    <source>
        <strain evidence="5 6">GBMRC 2046</strain>
    </source>
</reference>
<dbReference type="EMBL" id="WUMV01000006">
    <property type="protein sequence ID" value="MXN66048.1"/>
    <property type="molecule type" value="Genomic_DNA"/>
</dbReference>
<dbReference type="Pfam" id="PF01571">
    <property type="entry name" value="GCV_T"/>
    <property type="match status" value="1"/>
</dbReference>
<evidence type="ECO:0000313" key="6">
    <source>
        <dbReference type="Proteomes" id="UP000433101"/>
    </source>
</evidence>
<evidence type="ECO:0000259" key="3">
    <source>
        <dbReference type="Pfam" id="PF01571"/>
    </source>
</evidence>
<proteinExistence type="predicted"/>
<sequence length="294" mass="30863">MQAAQIAELTSRGVIHVTGEEAHGFLHNLVTCDMDDVEKDGAAYGALLTPQGKILFDFFIVKIDGGYLVDMRRDAVADLVKRLSFYKLRAKVEVKDASEDLAVLAAWGTDEPPEMPATVVRDPRLAALGFRAIGARIGIGADLASPGVEIADEAAYHAHRISLGVPEGGLDFPFGDAFPHDADMDDLDGVAFDKGCYVGQEVVSRMKHRGTARKRVVIVHGDGDLPEPGTAIDAAGKPAGTLGSSAGAAGLALVRLDRIKEALDAGDGISAAGVALRPAIPAWASFGWPEAQAD</sequence>